<dbReference type="InterPro" id="IPR001362">
    <property type="entry name" value="Glyco_hydro_32"/>
</dbReference>
<evidence type="ECO:0000256" key="2">
    <source>
        <dbReference type="ARBA" id="ARBA00022801"/>
    </source>
</evidence>
<keyword evidence="8" id="KW-1185">Reference proteome</keyword>
<dbReference type="InterPro" id="IPR013320">
    <property type="entry name" value="ConA-like_dom_sf"/>
</dbReference>
<keyword evidence="3 4" id="KW-0326">Glycosidase</keyword>
<dbReference type="GO" id="GO:0004575">
    <property type="term" value="F:sucrose alpha-glucosidase activity"/>
    <property type="evidence" value="ECO:0007669"/>
    <property type="project" value="TreeGrafter"/>
</dbReference>
<evidence type="ECO:0000259" key="5">
    <source>
        <dbReference type="Pfam" id="PF00251"/>
    </source>
</evidence>
<keyword evidence="2 4" id="KW-0378">Hydrolase</keyword>
<dbReference type="InterPro" id="IPR013189">
    <property type="entry name" value="Glyco_hydro_32_C"/>
</dbReference>
<evidence type="ECO:0000313" key="8">
    <source>
        <dbReference type="Proteomes" id="UP001239267"/>
    </source>
</evidence>
<evidence type="ECO:0000259" key="6">
    <source>
        <dbReference type="Pfam" id="PF08244"/>
    </source>
</evidence>
<dbReference type="CDD" id="cd18622">
    <property type="entry name" value="GH32_Inu-like"/>
    <property type="match status" value="1"/>
</dbReference>
<reference evidence="7 8" key="1">
    <citation type="submission" date="2023-07" db="EMBL/GenBank/DDBJ databases">
        <title>Sorghum-associated microbial communities from plants grown in Nebraska, USA.</title>
        <authorList>
            <person name="Schachtman D."/>
        </authorList>
    </citation>
    <scope>NUCLEOTIDE SEQUENCE [LARGE SCALE GENOMIC DNA]</scope>
    <source>
        <strain evidence="7 8">DS1001</strain>
    </source>
</reference>
<dbReference type="Gene3D" id="2.60.120.560">
    <property type="entry name" value="Exo-inulinase, domain 1"/>
    <property type="match status" value="1"/>
</dbReference>
<evidence type="ECO:0000256" key="3">
    <source>
        <dbReference type="ARBA" id="ARBA00023295"/>
    </source>
</evidence>
<organism evidence="7 8">
    <name type="scientific">Pseudarthrobacter niigatensis</name>
    <dbReference type="NCBI Taxonomy" id="369935"/>
    <lineage>
        <taxon>Bacteria</taxon>
        <taxon>Bacillati</taxon>
        <taxon>Actinomycetota</taxon>
        <taxon>Actinomycetes</taxon>
        <taxon>Micrococcales</taxon>
        <taxon>Micrococcaceae</taxon>
        <taxon>Pseudarthrobacter</taxon>
    </lineage>
</organism>
<comment type="similarity">
    <text evidence="1 4">Belongs to the glycosyl hydrolase 32 family.</text>
</comment>
<dbReference type="GO" id="GO:0005737">
    <property type="term" value="C:cytoplasm"/>
    <property type="evidence" value="ECO:0007669"/>
    <property type="project" value="TreeGrafter"/>
</dbReference>
<proteinExistence type="inferred from homology"/>
<dbReference type="RefSeq" id="WP_307356782.1">
    <property type="nucleotide sequence ID" value="NZ_JAUSTB010000001.1"/>
</dbReference>
<dbReference type="SUPFAM" id="SSF49899">
    <property type="entry name" value="Concanavalin A-like lectins/glucanases"/>
    <property type="match status" value="1"/>
</dbReference>
<gene>
    <name evidence="7" type="ORF">J2T23_000486</name>
</gene>
<dbReference type="EMBL" id="JAUSTB010000001">
    <property type="protein sequence ID" value="MDQ0144612.1"/>
    <property type="molecule type" value="Genomic_DNA"/>
</dbReference>
<feature type="domain" description="Glycosyl hydrolase family 32 N-terminal" evidence="5">
    <location>
        <begin position="16"/>
        <end position="342"/>
    </location>
</feature>
<name>A0AAJ1WE51_9MICC</name>
<dbReference type="PANTHER" id="PTHR42800">
    <property type="entry name" value="EXOINULINASE INUD (AFU_ORTHOLOGUE AFUA_5G00480)"/>
    <property type="match status" value="1"/>
</dbReference>
<evidence type="ECO:0000313" key="7">
    <source>
        <dbReference type="EMBL" id="MDQ0144612.1"/>
    </source>
</evidence>
<dbReference type="Pfam" id="PF00251">
    <property type="entry name" value="Glyco_hydro_32N"/>
    <property type="match status" value="1"/>
</dbReference>
<accession>A0AAJ1WE51</accession>
<dbReference type="InterPro" id="IPR023296">
    <property type="entry name" value="Glyco_hydro_beta-prop_sf"/>
</dbReference>
<dbReference type="Pfam" id="PF08244">
    <property type="entry name" value="Glyco_hydro_32C"/>
    <property type="match status" value="1"/>
</dbReference>
<protein>
    <submittedName>
        <fullName evidence="7">Sucrose-6-phosphate hydrolase SacC (GH32 family)</fullName>
    </submittedName>
</protein>
<evidence type="ECO:0000256" key="1">
    <source>
        <dbReference type="ARBA" id="ARBA00009902"/>
    </source>
</evidence>
<sequence>MNTVTSSLETFRPAMHYTARDTWLNDPNGLVFHEGTYHLYYQNNPFGNVHSNMSWGHATSTDLVNWEEQPVAIPCDDTEEIFSGSIVVDHGNTSGFGTSGTAPLVAIYTSAFKPASAHPGIQAQSLAWSTDGGYSWTKYAGNPVLTRDSPEFRDPKVFRYDGPAGSYWVMAAVEAHDYAVLLYRSDNLKTWEYLSTFGPANGTGGIWECPDLFELPLDGDAGNTRWILTVNMNPGGPNGGSAGQYFVGQFDGVTFRSETTVTEGMQDDGRVADYQWLDWGRDYYAAVSFSNVPDGRRLMIGWMNNWQYANHIPTSPWRSPMSLVRDVTLTSVNGQPRLVQQPAAEYTANSAPVPAQQLQLDGTVAVDGGTAVKQIQVTFTPGTAEEYGVAVRGGEDGAATRIGIRPVSGELLVDRTNSGDTGFHDAFPSVSTAPIQPGPDGTYSLQIFVDHCSVEIFAQDGLVTLTELIFPDPSATSLALYSTGGTAAASLQLTPLA</sequence>
<dbReference type="SUPFAM" id="SSF75005">
    <property type="entry name" value="Arabinanase/levansucrase/invertase"/>
    <property type="match status" value="1"/>
</dbReference>
<dbReference type="InterPro" id="IPR013148">
    <property type="entry name" value="Glyco_hydro_32_N"/>
</dbReference>
<dbReference type="GO" id="GO:0005987">
    <property type="term" value="P:sucrose catabolic process"/>
    <property type="evidence" value="ECO:0007669"/>
    <property type="project" value="TreeGrafter"/>
</dbReference>
<dbReference type="PANTHER" id="PTHR42800:SF1">
    <property type="entry name" value="EXOINULINASE INUD (AFU_ORTHOLOGUE AFUA_5G00480)"/>
    <property type="match status" value="1"/>
</dbReference>
<comment type="caution">
    <text evidence="7">The sequence shown here is derived from an EMBL/GenBank/DDBJ whole genome shotgun (WGS) entry which is preliminary data.</text>
</comment>
<feature type="domain" description="Glycosyl hydrolase family 32 C-terminal" evidence="6">
    <location>
        <begin position="357"/>
        <end position="492"/>
    </location>
</feature>
<dbReference type="Gene3D" id="2.115.10.20">
    <property type="entry name" value="Glycosyl hydrolase domain, family 43"/>
    <property type="match status" value="1"/>
</dbReference>
<dbReference type="SMART" id="SM00640">
    <property type="entry name" value="Glyco_32"/>
    <property type="match status" value="1"/>
</dbReference>
<dbReference type="Proteomes" id="UP001239267">
    <property type="component" value="Unassembled WGS sequence"/>
</dbReference>
<evidence type="ECO:0000256" key="4">
    <source>
        <dbReference type="RuleBase" id="RU362110"/>
    </source>
</evidence>
<dbReference type="AlphaFoldDB" id="A0AAJ1WE51"/>